<organism evidence="1 2">
    <name type="scientific">Microbacterium dauci</name>
    <dbReference type="NCBI Taxonomy" id="3048008"/>
    <lineage>
        <taxon>Bacteria</taxon>
        <taxon>Bacillati</taxon>
        <taxon>Actinomycetota</taxon>
        <taxon>Actinomycetes</taxon>
        <taxon>Micrococcales</taxon>
        <taxon>Microbacteriaceae</taxon>
        <taxon>Microbacterium</taxon>
    </lineage>
</organism>
<proteinExistence type="predicted"/>
<dbReference type="Proteomes" id="UP001321481">
    <property type="component" value="Unassembled WGS sequence"/>
</dbReference>
<evidence type="ECO:0000313" key="1">
    <source>
        <dbReference type="EMBL" id="MDJ1114916.1"/>
    </source>
</evidence>
<comment type="caution">
    <text evidence="1">The sequence shown here is derived from an EMBL/GenBank/DDBJ whole genome shotgun (WGS) entry which is preliminary data.</text>
</comment>
<evidence type="ECO:0000313" key="2">
    <source>
        <dbReference type="Proteomes" id="UP001321481"/>
    </source>
</evidence>
<sequence length="136" mass="14256">MTVPSRMCSERTNDQMSDAAQSTLSRFPVRNAAPLGINAPSTAVPAVIIGPVPGRSGAHSTRCERRRPIAEALLDLVGLLSPSDEIRLGDAAAALLLEHQATLLNAAQQTVVAWLTERDAASNQANSSGSIGSSRR</sequence>
<protein>
    <submittedName>
        <fullName evidence="1">Uncharacterized protein</fullName>
    </submittedName>
</protein>
<name>A0ABT6ZG03_9MICO</name>
<keyword evidence="2" id="KW-1185">Reference proteome</keyword>
<dbReference type="RefSeq" id="WP_283716574.1">
    <property type="nucleotide sequence ID" value="NZ_JASJND010000006.1"/>
</dbReference>
<accession>A0ABT6ZG03</accession>
<gene>
    <name evidence="1" type="ORF">QNI14_10690</name>
</gene>
<reference evidence="1 2" key="1">
    <citation type="submission" date="2023-05" db="EMBL/GenBank/DDBJ databases">
        <title>Microbacterium dauci sp.nov., Isolated from Carrot Rhizosphere Soil.</title>
        <authorList>
            <person name="Xiao Z."/>
            <person name="Zheng J."/>
        </authorList>
    </citation>
    <scope>NUCLEOTIDE SEQUENCE [LARGE SCALE GENOMIC DNA]</scope>
    <source>
        <strain evidence="1 2">LX3-4</strain>
    </source>
</reference>
<dbReference type="EMBL" id="JASJND010000006">
    <property type="protein sequence ID" value="MDJ1114916.1"/>
    <property type="molecule type" value="Genomic_DNA"/>
</dbReference>